<sequence length="93" mass="10682">MTRRRREDRPDRRPQADADWVPVVIAPDSRPAWTAFGAWLRANGIDWQPFADTEVRFVQYCSRPITDSRYVVYVTRAALRRLGLRPPARGGGA</sequence>
<reference evidence="1 2" key="1">
    <citation type="submission" date="2018-04" db="EMBL/GenBank/DDBJ databases">
        <title>Novel actinobacteria from marine sediment.</title>
        <authorList>
            <person name="Ng Z.Y."/>
            <person name="Tan G.Y.A."/>
        </authorList>
    </citation>
    <scope>NUCLEOTIDE SEQUENCE [LARGE SCALE GENOMIC DNA]</scope>
    <source>
        <strain evidence="1 2">TPS81</strain>
    </source>
</reference>
<organism evidence="1 2">
    <name type="scientific">Marinitenerispora sediminis</name>
    <dbReference type="NCBI Taxonomy" id="1931232"/>
    <lineage>
        <taxon>Bacteria</taxon>
        <taxon>Bacillati</taxon>
        <taxon>Actinomycetota</taxon>
        <taxon>Actinomycetes</taxon>
        <taxon>Streptosporangiales</taxon>
        <taxon>Nocardiopsidaceae</taxon>
        <taxon>Marinitenerispora</taxon>
    </lineage>
</organism>
<comment type="caution">
    <text evidence="1">The sequence shown here is derived from an EMBL/GenBank/DDBJ whole genome shotgun (WGS) entry which is preliminary data.</text>
</comment>
<protein>
    <submittedName>
        <fullName evidence="1">Uncharacterized protein</fullName>
    </submittedName>
</protein>
<accession>A0A368T2C8</accession>
<proteinExistence type="predicted"/>
<name>A0A368T2C8_9ACTN</name>
<gene>
    <name evidence="1" type="ORF">DEF24_18180</name>
</gene>
<dbReference type="Proteomes" id="UP000253318">
    <property type="component" value="Unassembled WGS sequence"/>
</dbReference>
<dbReference type="EMBL" id="QEIN01000150">
    <property type="protein sequence ID" value="RCV55223.1"/>
    <property type="molecule type" value="Genomic_DNA"/>
</dbReference>
<dbReference type="AlphaFoldDB" id="A0A368T2C8"/>
<evidence type="ECO:0000313" key="2">
    <source>
        <dbReference type="Proteomes" id="UP000253318"/>
    </source>
</evidence>
<evidence type="ECO:0000313" key="1">
    <source>
        <dbReference type="EMBL" id="RCV55223.1"/>
    </source>
</evidence>
<keyword evidence="2" id="KW-1185">Reference proteome</keyword>
<dbReference type="RefSeq" id="WP_114399789.1">
    <property type="nucleotide sequence ID" value="NZ_QEIM01000154.1"/>
</dbReference>